<accession>A0A2G2XRN8</accession>
<dbReference type="AlphaFoldDB" id="A0A2G2XRN8"/>
<keyword evidence="2" id="KW-1185">Reference proteome</keyword>
<protein>
    <submittedName>
        <fullName evidence="1">Phylloplanin</fullName>
    </submittedName>
</protein>
<dbReference type="STRING" id="33114.A0A2G2XRN8"/>
<proteinExistence type="predicted"/>
<evidence type="ECO:0000313" key="1">
    <source>
        <dbReference type="EMBL" id="PHT60021.1"/>
    </source>
</evidence>
<dbReference type="Proteomes" id="UP000224567">
    <property type="component" value="Unassembled WGS sequence"/>
</dbReference>
<name>A0A2G2XRN8_CAPBA</name>
<dbReference type="OrthoDB" id="905355at2759"/>
<dbReference type="InterPro" id="IPR040404">
    <property type="entry name" value="Phylloplanin-like"/>
</dbReference>
<dbReference type="PANTHER" id="PTHR34458:SF5">
    <property type="entry name" value="POLLEN OLE E 1 ALLERGEN AND EXTENSIN FAMILY PROTEIN"/>
    <property type="match status" value="1"/>
</dbReference>
<comment type="caution">
    <text evidence="1">The sequence shown here is derived from an EMBL/GenBank/DDBJ whole genome shotgun (WGS) entry which is preliminary data.</text>
</comment>
<evidence type="ECO:0000313" key="2">
    <source>
        <dbReference type="Proteomes" id="UP000224567"/>
    </source>
</evidence>
<sequence length="105" mass="10776">MINPAVAVNKRDGLGSACEAGNVVSSTTTDGSGVFSLILDPITNILSSLLSNCSLAVTTPLSTCNASSPSVGVLQSRRQLVGKTIDYEGLPIFSFSVAGFDPIIE</sequence>
<organism evidence="1 2">
    <name type="scientific">Capsicum baccatum</name>
    <name type="common">Peruvian pepper</name>
    <dbReference type="NCBI Taxonomy" id="33114"/>
    <lineage>
        <taxon>Eukaryota</taxon>
        <taxon>Viridiplantae</taxon>
        <taxon>Streptophyta</taxon>
        <taxon>Embryophyta</taxon>
        <taxon>Tracheophyta</taxon>
        <taxon>Spermatophyta</taxon>
        <taxon>Magnoliopsida</taxon>
        <taxon>eudicotyledons</taxon>
        <taxon>Gunneridae</taxon>
        <taxon>Pentapetalae</taxon>
        <taxon>asterids</taxon>
        <taxon>lamiids</taxon>
        <taxon>Solanales</taxon>
        <taxon>Solanaceae</taxon>
        <taxon>Solanoideae</taxon>
        <taxon>Capsiceae</taxon>
        <taxon>Capsicum</taxon>
    </lineage>
</organism>
<dbReference type="EMBL" id="MLFT02000001">
    <property type="protein sequence ID" value="PHT60021.1"/>
    <property type="molecule type" value="Genomic_DNA"/>
</dbReference>
<gene>
    <name evidence="1" type="ORF">CQW23_02384</name>
</gene>
<reference evidence="1 2" key="1">
    <citation type="journal article" date="2017" name="Genome Biol.">
        <title>New reference genome sequences of hot pepper reveal the massive evolution of plant disease-resistance genes by retroduplication.</title>
        <authorList>
            <person name="Kim S."/>
            <person name="Park J."/>
            <person name="Yeom S.I."/>
            <person name="Kim Y.M."/>
            <person name="Seo E."/>
            <person name="Kim K.T."/>
            <person name="Kim M.S."/>
            <person name="Lee J.M."/>
            <person name="Cheong K."/>
            <person name="Shin H.S."/>
            <person name="Kim S.B."/>
            <person name="Han K."/>
            <person name="Lee J."/>
            <person name="Park M."/>
            <person name="Lee H.A."/>
            <person name="Lee H.Y."/>
            <person name="Lee Y."/>
            <person name="Oh S."/>
            <person name="Lee J.H."/>
            <person name="Choi E."/>
            <person name="Choi E."/>
            <person name="Lee S.E."/>
            <person name="Jeon J."/>
            <person name="Kim H."/>
            <person name="Choi G."/>
            <person name="Song H."/>
            <person name="Lee J."/>
            <person name="Lee S.C."/>
            <person name="Kwon J.K."/>
            <person name="Lee H.Y."/>
            <person name="Koo N."/>
            <person name="Hong Y."/>
            <person name="Kim R.W."/>
            <person name="Kang W.H."/>
            <person name="Huh J.H."/>
            <person name="Kang B.C."/>
            <person name="Yang T.J."/>
            <person name="Lee Y.H."/>
            <person name="Bennetzen J.L."/>
            <person name="Choi D."/>
        </authorList>
    </citation>
    <scope>NUCLEOTIDE SEQUENCE [LARGE SCALE GENOMIC DNA]</scope>
    <source>
        <strain evidence="2">cv. PBC81</strain>
    </source>
</reference>
<reference evidence="2" key="2">
    <citation type="journal article" date="2017" name="J. Anim. Genet.">
        <title>Multiple reference genome sequences of hot pepper reveal the massive evolution of plant disease resistance genes by retroduplication.</title>
        <authorList>
            <person name="Kim S."/>
            <person name="Park J."/>
            <person name="Yeom S.-I."/>
            <person name="Kim Y.-M."/>
            <person name="Seo E."/>
            <person name="Kim K.-T."/>
            <person name="Kim M.-S."/>
            <person name="Lee J.M."/>
            <person name="Cheong K."/>
            <person name="Shin H.-S."/>
            <person name="Kim S.-B."/>
            <person name="Han K."/>
            <person name="Lee J."/>
            <person name="Park M."/>
            <person name="Lee H.-A."/>
            <person name="Lee H.-Y."/>
            <person name="Lee Y."/>
            <person name="Oh S."/>
            <person name="Lee J.H."/>
            <person name="Choi E."/>
            <person name="Choi E."/>
            <person name="Lee S.E."/>
            <person name="Jeon J."/>
            <person name="Kim H."/>
            <person name="Choi G."/>
            <person name="Song H."/>
            <person name="Lee J."/>
            <person name="Lee S.-C."/>
            <person name="Kwon J.-K."/>
            <person name="Lee H.-Y."/>
            <person name="Koo N."/>
            <person name="Hong Y."/>
            <person name="Kim R.W."/>
            <person name="Kang W.-H."/>
            <person name="Huh J.H."/>
            <person name="Kang B.-C."/>
            <person name="Yang T.-J."/>
            <person name="Lee Y.-H."/>
            <person name="Bennetzen J.L."/>
            <person name="Choi D."/>
        </authorList>
    </citation>
    <scope>NUCLEOTIDE SEQUENCE [LARGE SCALE GENOMIC DNA]</scope>
    <source>
        <strain evidence="2">cv. PBC81</strain>
    </source>
</reference>
<dbReference type="PANTHER" id="PTHR34458">
    <property type="entry name" value="POLLEN OLE E 1 ALLERGEN AND EXTENSIN FAMILY PROTEIN-RELATED"/>
    <property type="match status" value="1"/>
</dbReference>